<evidence type="ECO:0000313" key="1">
    <source>
        <dbReference type="Proteomes" id="UP000887578"/>
    </source>
</evidence>
<dbReference type="WBParaSite" id="PDA_v2.g14779.t1">
    <property type="protein sequence ID" value="PDA_v2.g14779.t1"/>
    <property type="gene ID" value="PDA_v2.g14779"/>
</dbReference>
<protein>
    <submittedName>
        <fullName evidence="2">Uncharacterized protein</fullName>
    </submittedName>
</protein>
<reference evidence="2" key="1">
    <citation type="submission" date="2022-11" db="UniProtKB">
        <authorList>
            <consortium name="WormBaseParasite"/>
        </authorList>
    </citation>
    <scope>IDENTIFICATION</scope>
</reference>
<organism evidence="1 2">
    <name type="scientific">Panagrolaimus davidi</name>
    <dbReference type="NCBI Taxonomy" id="227884"/>
    <lineage>
        <taxon>Eukaryota</taxon>
        <taxon>Metazoa</taxon>
        <taxon>Ecdysozoa</taxon>
        <taxon>Nematoda</taxon>
        <taxon>Chromadorea</taxon>
        <taxon>Rhabditida</taxon>
        <taxon>Tylenchina</taxon>
        <taxon>Panagrolaimomorpha</taxon>
        <taxon>Panagrolaimoidea</taxon>
        <taxon>Panagrolaimidae</taxon>
        <taxon>Panagrolaimus</taxon>
    </lineage>
</organism>
<sequence>MTAATLKLQDSGISDSFEEKNKSKSWNKLPRLCLNSSTLNDKSEEKEVKKKRWEKGDYSNNTNNSTLSLNIIAAEEKSAKEVTAISDSFKDKNVGV</sequence>
<proteinExistence type="predicted"/>
<evidence type="ECO:0000313" key="2">
    <source>
        <dbReference type="WBParaSite" id="PDA_v2.g14779.t1"/>
    </source>
</evidence>
<dbReference type="AlphaFoldDB" id="A0A914P9N6"/>
<dbReference type="Proteomes" id="UP000887578">
    <property type="component" value="Unplaced"/>
</dbReference>
<accession>A0A914P9N6</accession>
<name>A0A914P9N6_9BILA</name>
<keyword evidence="1" id="KW-1185">Reference proteome</keyword>